<evidence type="ECO:0000313" key="1">
    <source>
        <dbReference type="EMBL" id="MBM3226688.1"/>
    </source>
</evidence>
<dbReference type="AlphaFoldDB" id="A0A937W5R3"/>
<dbReference type="Proteomes" id="UP000712673">
    <property type="component" value="Unassembled WGS sequence"/>
</dbReference>
<proteinExistence type="predicted"/>
<sequence length="62" mass="6750">MAYTDFSLEQVCKTFHLTLMSAGLFDALAPLPVPSWLRETLAKGMPLALGSEKAHSEFIVAP</sequence>
<name>A0A937W5R3_UNCTE</name>
<comment type="caution">
    <text evidence="1">The sequence shown here is derived from an EMBL/GenBank/DDBJ whole genome shotgun (WGS) entry which is preliminary data.</text>
</comment>
<gene>
    <name evidence="1" type="ORF">FJZ47_23230</name>
</gene>
<feature type="non-terminal residue" evidence="1">
    <location>
        <position position="62"/>
    </location>
</feature>
<accession>A0A937W5R3</accession>
<protein>
    <submittedName>
        <fullName evidence="1">Uncharacterized protein</fullName>
    </submittedName>
</protein>
<reference evidence="1" key="1">
    <citation type="submission" date="2019-03" db="EMBL/GenBank/DDBJ databases">
        <title>Lake Tanganyika Metagenome-Assembled Genomes (MAGs).</title>
        <authorList>
            <person name="Tran P."/>
        </authorList>
    </citation>
    <scope>NUCLEOTIDE SEQUENCE</scope>
    <source>
        <strain evidence="1">K_DeepCast_65m_m2_066</strain>
    </source>
</reference>
<organism evidence="1 2">
    <name type="scientific">Tectimicrobiota bacterium</name>
    <dbReference type="NCBI Taxonomy" id="2528274"/>
    <lineage>
        <taxon>Bacteria</taxon>
        <taxon>Pseudomonadati</taxon>
        <taxon>Nitrospinota/Tectimicrobiota group</taxon>
        <taxon>Candidatus Tectimicrobiota</taxon>
    </lineage>
</organism>
<evidence type="ECO:0000313" key="2">
    <source>
        <dbReference type="Proteomes" id="UP000712673"/>
    </source>
</evidence>
<dbReference type="EMBL" id="VGLS01001008">
    <property type="protein sequence ID" value="MBM3226688.1"/>
    <property type="molecule type" value="Genomic_DNA"/>
</dbReference>